<evidence type="ECO:0000313" key="2">
    <source>
        <dbReference type="Proteomes" id="UP001055879"/>
    </source>
</evidence>
<keyword evidence="2" id="KW-1185">Reference proteome</keyword>
<gene>
    <name evidence="1" type="ORF">L6452_10213</name>
</gene>
<protein>
    <submittedName>
        <fullName evidence="1">Uncharacterized protein</fullName>
    </submittedName>
</protein>
<name>A0ACB9DM71_ARCLA</name>
<dbReference type="Proteomes" id="UP001055879">
    <property type="component" value="Linkage Group LG03"/>
</dbReference>
<sequence>MLVEISNPHLLRLLQIQFPAHPSMVHKIIHLTTSVDSTPSAAVHPMMADSLTPFRDLFRSIAQRKIQKSIRDSSLLKTSPNLILILANHSSGLMNLARGLFDVGMHKEVASSEFEQKLAITIHNYTHRDSTIKFNHCFIHSQTTIYIA</sequence>
<accession>A0ACB9DM71</accession>
<organism evidence="1 2">
    <name type="scientific">Arctium lappa</name>
    <name type="common">Greater burdock</name>
    <name type="synonym">Lappa major</name>
    <dbReference type="NCBI Taxonomy" id="4217"/>
    <lineage>
        <taxon>Eukaryota</taxon>
        <taxon>Viridiplantae</taxon>
        <taxon>Streptophyta</taxon>
        <taxon>Embryophyta</taxon>
        <taxon>Tracheophyta</taxon>
        <taxon>Spermatophyta</taxon>
        <taxon>Magnoliopsida</taxon>
        <taxon>eudicotyledons</taxon>
        <taxon>Gunneridae</taxon>
        <taxon>Pentapetalae</taxon>
        <taxon>asterids</taxon>
        <taxon>campanulids</taxon>
        <taxon>Asterales</taxon>
        <taxon>Asteraceae</taxon>
        <taxon>Carduoideae</taxon>
        <taxon>Cardueae</taxon>
        <taxon>Arctiinae</taxon>
        <taxon>Arctium</taxon>
    </lineage>
</organism>
<reference evidence="2" key="1">
    <citation type="journal article" date="2022" name="Mol. Ecol. Resour.">
        <title>The genomes of chicory, endive, great burdock and yacon provide insights into Asteraceae palaeo-polyploidization history and plant inulin production.</title>
        <authorList>
            <person name="Fan W."/>
            <person name="Wang S."/>
            <person name="Wang H."/>
            <person name="Wang A."/>
            <person name="Jiang F."/>
            <person name="Liu H."/>
            <person name="Zhao H."/>
            <person name="Xu D."/>
            <person name="Zhang Y."/>
        </authorList>
    </citation>
    <scope>NUCLEOTIDE SEQUENCE [LARGE SCALE GENOMIC DNA]</scope>
    <source>
        <strain evidence="2">cv. Niubang</strain>
    </source>
</reference>
<reference evidence="1 2" key="2">
    <citation type="journal article" date="2022" name="Mol. Ecol. Resour.">
        <title>The genomes of chicory, endive, great burdock and yacon provide insights into Asteraceae paleo-polyploidization history and plant inulin production.</title>
        <authorList>
            <person name="Fan W."/>
            <person name="Wang S."/>
            <person name="Wang H."/>
            <person name="Wang A."/>
            <person name="Jiang F."/>
            <person name="Liu H."/>
            <person name="Zhao H."/>
            <person name="Xu D."/>
            <person name="Zhang Y."/>
        </authorList>
    </citation>
    <scope>NUCLEOTIDE SEQUENCE [LARGE SCALE GENOMIC DNA]</scope>
    <source>
        <strain evidence="2">cv. Niubang</strain>
    </source>
</reference>
<proteinExistence type="predicted"/>
<comment type="caution">
    <text evidence="1">The sequence shown here is derived from an EMBL/GenBank/DDBJ whole genome shotgun (WGS) entry which is preliminary data.</text>
</comment>
<evidence type="ECO:0000313" key="1">
    <source>
        <dbReference type="EMBL" id="KAI3747652.1"/>
    </source>
</evidence>
<dbReference type="EMBL" id="CM042049">
    <property type="protein sequence ID" value="KAI3747652.1"/>
    <property type="molecule type" value="Genomic_DNA"/>
</dbReference>